<feature type="compositionally biased region" description="Polar residues" evidence="1">
    <location>
        <begin position="328"/>
        <end position="340"/>
    </location>
</feature>
<evidence type="ECO:0000313" key="3">
    <source>
        <dbReference type="EMBL" id="KAK1923737.1"/>
    </source>
</evidence>
<feature type="region of interest" description="Disordered" evidence="1">
    <location>
        <begin position="108"/>
        <end position="150"/>
    </location>
</feature>
<feature type="compositionally biased region" description="Low complexity" evidence="1">
    <location>
        <begin position="131"/>
        <end position="142"/>
    </location>
</feature>
<feature type="region of interest" description="Disordered" evidence="1">
    <location>
        <begin position="308"/>
        <end position="358"/>
    </location>
</feature>
<gene>
    <name evidence="3" type="ORF">DB88DRAFT_311121</name>
</gene>
<dbReference type="Pfam" id="PF12735">
    <property type="entry name" value="IgD3_Trs65"/>
    <property type="match status" value="1"/>
</dbReference>
<feature type="region of interest" description="Disordered" evidence="1">
    <location>
        <begin position="683"/>
        <end position="703"/>
    </location>
</feature>
<evidence type="ECO:0000256" key="1">
    <source>
        <dbReference type="SAM" id="MobiDB-lite"/>
    </source>
</evidence>
<feature type="compositionally biased region" description="Basic and acidic residues" evidence="1">
    <location>
        <begin position="683"/>
        <end position="693"/>
    </location>
</feature>
<feature type="compositionally biased region" description="Low complexity" evidence="1">
    <location>
        <begin position="308"/>
        <end position="327"/>
    </location>
</feature>
<dbReference type="EMBL" id="JAODAN010000006">
    <property type="protein sequence ID" value="KAK1923737.1"/>
    <property type="molecule type" value="Genomic_DNA"/>
</dbReference>
<feature type="domain" description="Trafficking protein particle complex II-specific subunit 65 IgD3" evidence="2">
    <location>
        <begin position="647"/>
        <end position="767"/>
    </location>
</feature>
<reference evidence="3" key="1">
    <citation type="submission" date="2023-02" db="EMBL/GenBank/DDBJ databases">
        <title>Identification and recombinant expression of a fungal hydrolase from Papiliotrema laurentii that hydrolyzes apple cutin and clears colloidal polyester polyurethane.</title>
        <authorList>
            <consortium name="DOE Joint Genome Institute"/>
            <person name="Roman V.A."/>
            <person name="Bojanowski C."/>
            <person name="Crable B.R."/>
            <person name="Wagner D.N."/>
            <person name="Hung C.S."/>
            <person name="Nadeau L.J."/>
            <person name="Schratz L."/>
            <person name="Haridas S."/>
            <person name="Pangilinan J."/>
            <person name="Lipzen A."/>
            <person name="Na H."/>
            <person name="Yan M."/>
            <person name="Ng V."/>
            <person name="Grigoriev I.V."/>
            <person name="Spatafora J.W."/>
            <person name="Barlow D."/>
            <person name="Biffinger J."/>
            <person name="Kelley-Loughnane N."/>
            <person name="Varaljay V.A."/>
            <person name="Crookes-Goodson W.J."/>
        </authorList>
    </citation>
    <scope>NUCLEOTIDE SEQUENCE</scope>
    <source>
        <strain evidence="3">5307AH</strain>
    </source>
</reference>
<sequence>MPGSSAGGPNFESVFHHTSVDLYIPAFSSTARDTDEGVWWESIKDAPLRQVTFLDEKLSYVVALSIPDHVFSPSASSSSPEPPSDLLRFLSRLQLSMSASLLPPLNVPPPSLTLTHQTPDPNSLVPPATPHVPHAPHMPTTPNASGSLVTPMPKPRMHDEQEHYAAIEGVTVWEGTVAELDGHGVKERLEGSAGGRVIIRVENGWEVVYKGQVPVVYVRTQIQNPVLSLTASVTLRDAPARKKAVNAETGSIFSNAESTRTDGTEDVEVEDDEEEDVAVMEEIDLLGGLGDERVPTSRLAQSLREDLSLPPVLPSGSVPPSAASLSSFHQPTPSTASMPSTAGVARERHAAPIPSSPLNTTLRKSYRRILTLSSGLRVRMRTLFLPQLLPPRSGLEQQDDEDEGERRVALCVEVENPLDSPAMAFEVESITVDVGGKGGKAQASLICQPEQQSADTSVFPLLLDPVEQYNLLYAVSIASTSEDRSTSLSVEEAVAKTLGKGDEQRPVTINVIGRPRGENGEYPAETFSSRWNCTLDLAPFYAAAGGPPMPSSRVGSMKPVPVAPNAIAGDKRFSLASLAGPSGPPGSRNGGQRVASMTQRPVGPGSRVNSVRGSMIPGQQSQGHGLLVSVKVLDQPQTEDEGTHAGSGSRSGVRPLDPFSLEVFVHNRSDEVRRFRLGVPQREDSSRVRDALAKRRKRRDDEPAWGVEDPVLKQMLLSHLSSAPALIPLEDDLRCGPLLPGASMSARLRFLALREGVHTLSQLRVTGANEEFDFVLSPVLDIVVGSGVDHH</sequence>
<dbReference type="PANTHER" id="PTHR28159">
    <property type="entry name" value="TRAFFICKING PROTEIN PARTICLE COMPLEX II-SPECIFIC SUBUNIT 65"/>
    <property type="match status" value="1"/>
</dbReference>
<feature type="region of interest" description="Disordered" evidence="1">
    <location>
        <begin position="576"/>
        <end position="608"/>
    </location>
</feature>
<dbReference type="PANTHER" id="PTHR28159:SF1">
    <property type="entry name" value="TRAFFICKING PROTEIN PARTICLE COMPLEX II-SPECIFIC SUBUNIT 65"/>
    <property type="match status" value="1"/>
</dbReference>
<dbReference type="AlphaFoldDB" id="A0AAD9CY85"/>
<name>A0AAD9CY85_PAPLA</name>
<evidence type="ECO:0000313" key="4">
    <source>
        <dbReference type="Proteomes" id="UP001182556"/>
    </source>
</evidence>
<evidence type="ECO:0000259" key="2">
    <source>
        <dbReference type="Pfam" id="PF12735"/>
    </source>
</evidence>
<dbReference type="InterPro" id="IPR024662">
    <property type="entry name" value="Trs65"/>
</dbReference>
<organism evidence="3 4">
    <name type="scientific">Papiliotrema laurentii</name>
    <name type="common">Cryptococcus laurentii</name>
    <dbReference type="NCBI Taxonomy" id="5418"/>
    <lineage>
        <taxon>Eukaryota</taxon>
        <taxon>Fungi</taxon>
        <taxon>Dikarya</taxon>
        <taxon>Basidiomycota</taxon>
        <taxon>Agaricomycotina</taxon>
        <taxon>Tremellomycetes</taxon>
        <taxon>Tremellales</taxon>
        <taxon>Rhynchogastremaceae</taxon>
        <taxon>Papiliotrema</taxon>
    </lineage>
</organism>
<dbReference type="InterPro" id="IPR055420">
    <property type="entry name" value="IgD3_Trs65"/>
</dbReference>
<comment type="caution">
    <text evidence="3">The sequence shown here is derived from an EMBL/GenBank/DDBJ whole genome shotgun (WGS) entry which is preliminary data.</text>
</comment>
<proteinExistence type="predicted"/>
<dbReference type="GO" id="GO:0006891">
    <property type="term" value="P:intra-Golgi vesicle-mediated transport"/>
    <property type="evidence" value="ECO:0007669"/>
    <property type="project" value="InterPro"/>
</dbReference>
<protein>
    <submittedName>
        <fullName evidence="3">TRAPP trafficking subunit Trs65-domain-containing protein</fullName>
    </submittedName>
</protein>
<dbReference type="Proteomes" id="UP001182556">
    <property type="component" value="Unassembled WGS sequence"/>
</dbReference>
<accession>A0AAD9CY85</accession>
<dbReference type="GO" id="GO:1990071">
    <property type="term" value="C:TRAPPII protein complex"/>
    <property type="evidence" value="ECO:0007669"/>
    <property type="project" value="InterPro"/>
</dbReference>
<keyword evidence="4" id="KW-1185">Reference proteome</keyword>
<dbReference type="GO" id="GO:0005802">
    <property type="term" value="C:trans-Golgi network"/>
    <property type="evidence" value="ECO:0007669"/>
    <property type="project" value="TreeGrafter"/>
</dbReference>